<gene>
    <name evidence="2" type="ORF">Nepgr_014790</name>
</gene>
<keyword evidence="1" id="KW-0812">Transmembrane</keyword>
<keyword evidence="1" id="KW-0472">Membrane</keyword>
<dbReference type="AlphaFoldDB" id="A0AAD3SLR7"/>
<organism evidence="2 3">
    <name type="scientific">Nepenthes gracilis</name>
    <name type="common">Slender pitcher plant</name>
    <dbReference type="NCBI Taxonomy" id="150966"/>
    <lineage>
        <taxon>Eukaryota</taxon>
        <taxon>Viridiplantae</taxon>
        <taxon>Streptophyta</taxon>
        <taxon>Embryophyta</taxon>
        <taxon>Tracheophyta</taxon>
        <taxon>Spermatophyta</taxon>
        <taxon>Magnoliopsida</taxon>
        <taxon>eudicotyledons</taxon>
        <taxon>Gunneridae</taxon>
        <taxon>Pentapetalae</taxon>
        <taxon>Caryophyllales</taxon>
        <taxon>Nepenthaceae</taxon>
        <taxon>Nepenthes</taxon>
    </lineage>
</organism>
<feature type="transmembrane region" description="Helical" evidence="1">
    <location>
        <begin position="206"/>
        <end position="229"/>
    </location>
</feature>
<evidence type="ECO:0000256" key="1">
    <source>
        <dbReference type="SAM" id="Phobius"/>
    </source>
</evidence>
<accession>A0AAD3SLR7</accession>
<comment type="caution">
    <text evidence="2">The sequence shown here is derived from an EMBL/GenBank/DDBJ whole genome shotgun (WGS) entry which is preliminary data.</text>
</comment>
<keyword evidence="3" id="KW-1185">Reference proteome</keyword>
<proteinExistence type="predicted"/>
<protein>
    <submittedName>
        <fullName evidence="2">Uncharacterized protein</fullName>
    </submittedName>
</protein>
<name>A0AAD3SLR7_NEPGR</name>
<sequence>MNPSALMGSEALATMGPNLMERDFPCLQTTKKVSFKGLVEAHHSVHHENSSSASSDAILIPILDSEQNFLTNSAGISTSSHMCYEGLNSADIGCHRDSADYDHVAMVRAGNLDVKDLGPDAVPVDRVCVNRQGIQSGGSSQHHEHGEYVMTPLASVVDCASMDTQVATNHQSPHRNNGYWRSGTGAPGYKVVSGQLLFAELCTGGLLLWLKILLMLPSLNLLHFIVVVAG</sequence>
<reference evidence="2" key="1">
    <citation type="submission" date="2023-05" db="EMBL/GenBank/DDBJ databases">
        <title>Nepenthes gracilis genome sequencing.</title>
        <authorList>
            <person name="Fukushima K."/>
        </authorList>
    </citation>
    <scope>NUCLEOTIDE SEQUENCE</scope>
    <source>
        <strain evidence="2">SING2019-196</strain>
    </source>
</reference>
<evidence type="ECO:0000313" key="2">
    <source>
        <dbReference type="EMBL" id="GMH12949.1"/>
    </source>
</evidence>
<dbReference type="Proteomes" id="UP001279734">
    <property type="component" value="Unassembled WGS sequence"/>
</dbReference>
<dbReference type="EMBL" id="BSYO01000012">
    <property type="protein sequence ID" value="GMH12949.1"/>
    <property type="molecule type" value="Genomic_DNA"/>
</dbReference>
<evidence type="ECO:0000313" key="3">
    <source>
        <dbReference type="Proteomes" id="UP001279734"/>
    </source>
</evidence>
<keyword evidence="1" id="KW-1133">Transmembrane helix</keyword>